<evidence type="ECO:0000259" key="5">
    <source>
        <dbReference type="Pfam" id="PF00591"/>
    </source>
</evidence>
<name>A0ABT8V8J7_9BACL</name>
<keyword evidence="2" id="KW-0808">Transferase</keyword>
<keyword evidence="3" id="KW-0028">Amino-acid biosynthesis</keyword>
<dbReference type="PANTHER" id="PTHR43285:SF2">
    <property type="entry name" value="ANTHRANILATE PHOSPHORIBOSYLTRANSFERASE"/>
    <property type="match status" value="1"/>
</dbReference>
<dbReference type="InterPro" id="IPR035902">
    <property type="entry name" value="Nuc_phospho_transferase"/>
</dbReference>
<evidence type="ECO:0000313" key="8">
    <source>
        <dbReference type="Proteomes" id="UP001168883"/>
    </source>
</evidence>
<dbReference type="SUPFAM" id="SSF52418">
    <property type="entry name" value="Nucleoside phosphorylase/phosphoribosyltransferase catalytic domain"/>
    <property type="match status" value="1"/>
</dbReference>
<keyword evidence="3" id="KW-0822">Tryptophan biosynthesis</keyword>
<dbReference type="InterPro" id="IPR000312">
    <property type="entry name" value="Glycosyl_Trfase_fam3"/>
</dbReference>
<dbReference type="Gene3D" id="1.20.970.10">
    <property type="entry name" value="Transferase, Pyrimidine Nucleoside Phosphorylase, Chain C"/>
    <property type="match status" value="1"/>
</dbReference>
<evidence type="ECO:0000256" key="1">
    <source>
        <dbReference type="ARBA" id="ARBA00022676"/>
    </source>
</evidence>
<dbReference type="GO" id="GO:0016757">
    <property type="term" value="F:glycosyltransferase activity"/>
    <property type="evidence" value="ECO:0007669"/>
    <property type="project" value="UniProtKB-KW"/>
</dbReference>
<keyword evidence="8" id="KW-1185">Reference proteome</keyword>
<dbReference type="InterPro" id="IPR017459">
    <property type="entry name" value="Glycosyl_Trfase_fam3_N_dom"/>
</dbReference>
<evidence type="ECO:0000313" key="7">
    <source>
        <dbReference type="EMBL" id="MDO3676777.1"/>
    </source>
</evidence>
<evidence type="ECO:0000256" key="4">
    <source>
        <dbReference type="ARBA" id="ARBA00023141"/>
    </source>
</evidence>
<dbReference type="EMBL" id="JAUMKJ010000007">
    <property type="protein sequence ID" value="MDO3676777.1"/>
    <property type="molecule type" value="Genomic_DNA"/>
</dbReference>
<dbReference type="InterPro" id="IPR036320">
    <property type="entry name" value="Glycosyl_Trfase_fam3_N_dom_sf"/>
</dbReference>
<dbReference type="Pfam" id="PF02885">
    <property type="entry name" value="Glycos_trans_3N"/>
    <property type="match status" value="1"/>
</dbReference>
<evidence type="ECO:0000256" key="2">
    <source>
        <dbReference type="ARBA" id="ARBA00022679"/>
    </source>
</evidence>
<gene>
    <name evidence="7" type="ORF">Q3C12_07155</name>
</gene>
<evidence type="ECO:0000256" key="3">
    <source>
        <dbReference type="ARBA" id="ARBA00022822"/>
    </source>
</evidence>
<proteinExistence type="predicted"/>
<dbReference type="Proteomes" id="UP001168883">
    <property type="component" value="Unassembled WGS sequence"/>
</dbReference>
<comment type="caution">
    <text evidence="7">The sequence shown here is derived from an EMBL/GenBank/DDBJ whole genome shotgun (WGS) entry which is preliminary data.</text>
</comment>
<keyword evidence="4" id="KW-0057">Aromatic amino acid biosynthesis</keyword>
<organism evidence="7 8">
    <name type="scientific">Paenibacillus ehimensis</name>
    <dbReference type="NCBI Taxonomy" id="79264"/>
    <lineage>
        <taxon>Bacteria</taxon>
        <taxon>Bacillati</taxon>
        <taxon>Bacillota</taxon>
        <taxon>Bacilli</taxon>
        <taxon>Bacillales</taxon>
        <taxon>Paenibacillaceae</taxon>
        <taxon>Paenibacillus</taxon>
    </lineage>
</organism>
<dbReference type="Pfam" id="PF00591">
    <property type="entry name" value="Glycos_transf_3"/>
    <property type="match status" value="1"/>
</dbReference>
<feature type="domain" description="Glycosyl transferase family 3" evidence="5">
    <location>
        <begin position="89"/>
        <end position="327"/>
    </location>
</feature>
<dbReference type="RefSeq" id="WP_302877786.1">
    <property type="nucleotide sequence ID" value="NZ_JAUMKJ010000007.1"/>
</dbReference>
<protein>
    <submittedName>
        <fullName evidence="7">Anthranilate phosphoribosyltransferase</fullName>
    </submittedName>
</protein>
<evidence type="ECO:0000259" key="6">
    <source>
        <dbReference type="Pfam" id="PF02885"/>
    </source>
</evidence>
<keyword evidence="1 7" id="KW-0328">Glycosyltransferase</keyword>
<dbReference type="Gene3D" id="3.40.1030.10">
    <property type="entry name" value="Nucleoside phosphorylase/phosphoribosyltransferase catalytic domain"/>
    <property type="match status" value="1"/>
</dbReference>
<dbReference type="PANTHER" id="PTHR43285">
    <property type="entry name" value="ANTHRANILATE PHOSPHORIBOSYLTRANSFERASE"/>
    <property type="match status" value="1"/>
</dbReference>
<feature type="domain" description="Glycosyl transferase family 3 N-terminal" evidence="6">
    <location>
        <begin position="10"/>
        <end position="67"/>
    </location>
</feature>
<reference evidence="7" key="1">
    <citation type="submission" date="2023-07" db="EMBL/GenBank/DDBJ databases">
        <authorList>
            <person name="Aktuganov G."/>
            <person name="Boyko T."/>
            <person name="Delegan Y."/>
            <person name="Galimzianova N."/>
            <person name="Gilvanova E."/>
            <person name="Korobov V."/>
            <person name="Kuzmina L."/>
            <person name="Melentiev A."/>
            <person name="Milman P."/>
            <person name="Ryabova A."/>
            <person name="Stupak E."/>
            <person name="Yasakov T."/>
            <person name="Zharikova N."/>
            <person name="Zhurenko E."/>
        </authorList>
    </citation>
    <scope>NUCLEOTIDE SEQUENCE</scope>
    <source>
        <strain evidence="7">IB-739</strain>
    </source>
</reference>
<sequence length="353" mass="38928">MIGFLQEVGRGKRGARDLSYEEARQAAEWIITGKAAPSQCGAFLMAERIKMESADELRAFIDALRSRSHTYPVKGSMDCAGPYDGRTRTFMATFPTAFVLAACGLPATLHGSPSLPPKWGVTLTDVLHALNIPVTSIPREAWTAAAEASGFLFVPTEEWCPPLKELRQLRLELGLRTVFNSAEKLLRFSDPAYMTMGVFHGTVFEKMTRLLLELGISKGIVVQGTEGSEDAAVNQRTRTYVIKEGRSELFIVDPEMFELMVEVPEVQWTAGLQAQTALAVLRGDAELPYLNAVLLNSALRLWIGGQAGSIEEGIYLARHAIEQGAALRKYENWSASLYDTKAFSTFPIESRMT</sequence>
<dbReference type="InterPro" id="IPR005940">
    <property type="entry name" value="Anthranilate_Pribosyl_Tfrase"/>
</dbReference>
<dbReference type="SUPFAM" id="SSF47648">
    <property type="entry name" value="Nucleoside phosphorylase/phosphoribosyltransferase N-terminal domain"/>
    <property type="match status" value="1"/>
</dbReference>
<accession>A0ABT8V8J7</accession>